<comment type="caution">
    <text evidence="2">The sequence shown here is derived from an EMBL/GenBank/DDBJ whole genome shotgun (WGS) entry which is preliminary data.</text>
</comment>
<protein>
    <submittedName>
        <fullName evidence="2">Uncharacterized protein</fullName>
    </submittedName>
</protein>
<name>A0A2V1GUV1_9GAMM</name>
<dbReference type="RefSeq" id="WP_116689200.1">
    <property type="nucleotide sequence ID" value="NZ_CAWNYD010000017.1"/>
</dbReference>
<accession>A0A2V1GUV1</accession>
<dbReference type="AlphaFoldDB" id="A0A2V1GUV1"/>
<proteinExistence type="predicted"/>
<evidence type="ECO:0000313" key="3">
    <source>
        <dbReference type="Proteomes" id="UP000244906"/>
    </source>
</evidence>
<dbReference type="EMBL" id="QDDL01000017">
    <property type="protein sequence ID" value="PVZ62963.1"/>
    <property type="molecule type" value="Genomic_DNA"/>
</dbReference>
<keyword evidence="3" id="KW-1185">Reference proteome</keyword>
<keyword evidence="1" id="KW-0175">Coiled coil</keyword>
<reference evidence="2 3" key="1">
    <citation type="submission" date="2018-04" db="EMBL/GenBank/DDBJ databases">
        <title>Thalassorhabdus spongiae gen. nov., sp. nov., isolated from a marine sponge in South-West Iceland.</title>
        <authorList>
            <person name="Knobloch S."/>
            <person name="Daussin A."/>
            <person name="Johannsson R."/>
            <person name="Marteinsson V.T."/>
        </authorList>
    </citation>
    <scope>NUCLEOTIDE SEQUENCE [LARGE SCALE GENOMIC DNA]</scope>
    <source>
        <strain evidence="2 3">Hp12</strain>
    </source>
</reference>
<gene>
    <name evidence="2" type="ORF">DC094_21590</name>
</gene>
<organism evidence="2 3">
    <name type="scientific">Pelagibaculum spongiae</name>
    <dbReference type="NCBI Taxonomy" id="2080658"/>
    <lineage>
        <taxon>Bacteria</taxon>
        <taxon>Pseudomonadati</taxon>
        <taxon>Pseudomonadota</taxon>
        <taxon>Gammaproteobacteria</taxon>
        <taxon>Oceanospirillales</taxon>
        <taxon>Pelagibaculum</taxon>
    </lineage>
</organism>
<evidence type="ECO:0000256" key="1">
    <source>
        <dbReference type="SAM" id="Coils"/>
    </source>
</evidence>
<sequence length="99" mass="11698">MNHSLKEFKATKKELKAQIKETKRLLRSLERELERETRQAQHKEVDHLEEIVEESRPRLGVIGEFTGSAVKELSSSMRNLLDMIKPHHHDEKDEKDQNK</sequence>
<dbReference type="Proteomes" id="UP000244906">
    <property type="component" value="Unassembled WGS sequence"/>
</dbReference>
<evidence type="ECO:0000313" key="2">
    <source>
        <dbReference type="EMBL" id="PVZ62963.1"/>
    </source>
</evidence>
<feature type="coiled-coil region" evidence="1">
    <location>
        <begin position="5"/>
        <end position="46"/>
    </location>
</feature>